<feature type="compositionally biased region" description="Polar residues" evidence="31">
    <location>
        <begin position="465"/>
        <end position="476"/>
    </location>
</feature>
<dbReference type="InterPro" id="IPR006086">
    <property type="entry name" value="XPG-I_dom"/>
</dbReference>
<evidence type="ECO:0000256" key="3">
    <source>
        <dbReference type="ARBA" id="ARBA00003690"/>
    </source>
</evidence>
<dbReference type="InterPro" id="IPR036279">
    <property type="entry name" value="5-3_exonuclease_C_sf"/>
</dbReference>
<feature type="domain" description="XPG-I" evidence="32">
    <location>
        <begin position="138"/>
        <end position="211"/>
    </location>
</feature>
<dbReference type="InterPro" id="IPR044752">
    <property type="entry name" value="PIN-like_EXO1"/>
</dbReference>
<evidence type="ECO:0000256" key="20">
    <source>
        <dbReference type="ARBA" id="ARBA00022842"/>
    </source>
</evidence>
<dbReference type="InterPro" id="IPR006085">
    <property type="entry name" value="XPG_DNA_repair_N"/>
</dbReference>
<evidence type="ECO:0000259" key="32">
    <source>
        <dbReference type="SMART" id="SM00484"/>
    </source>
</evidence>
<dbReference type="GO" id="GO:0020037">
    <property type="term" value="F:heme binding"/>
    <property type="evidence" value="ECO:0007669"/>
    <property type="project" value="InterPro"/>
</dbReference>
<keyword evidence="11 30" id="KW-0349">Heme</keyword>
<dbReference type="SUPFAM" id="SSF88723">
    <property type="entry name" value="PIN domain-like"/>
    <property type="match status" value="1"/>
</dbReference>
<feature type="domain" description="XPG N-terminal" evidence="33">
    <location>
        <begin position="1"/>
        <end position="99"/>
    </location>
</feature>
<feature type="region of interest" description="Disordered" evidence="31">
    <location>
        <begin position="629"/>
        <end position="648"/>
    </location>
</feature>
<dbReference type="FunFam" id="1.10.150.20:FF:000011">
    <property type="entry name" value="exonuclease 1"/>
    <property type="match status" value="1"/>
</dbReference>
<dbReference type="InterPro" id="IPR019974">
    <property type="entry name" value="XPG_CS"/>
</dbReference>
<keyword evidence="21" id="KW-0492">Microsome</keyword>
<dbReference type="Gene3D" id="1.10.630.10">
    <property type="entry name" value="Cytochrome P450"/>
    <property type="match status" value="1"/>
</dbReference>
<comment type="subcellular location">
    <subcellularLocation>
        <location evidence="6">Endoplasmic reticulum membrane</location>
        <topology evidence="6">Peripheral membrane protein</topology>
    </subcellularLocation>
    <subcellularLocation>
        <location evidence="5">Microsome membrane</location>
        <topology evidence="5">Peripheral membrane protein</topology>
    </subcellularLocation>
    <subcellularLocation>
        <location evidence="4">Nucleus</location>
    </subcellularLocation>
</comment>
<evidence type="ECO:0000256" key="22">
    <source>
        <dbReference type="ARBA" id="ARBA00022881"/>
    </source>
</evidence>
<reference evidence="34 35" key="1">
    <citation type="journal article" date="2010" name="Science">
        <title>Genomic comparison of the ants Camponotus floridanus and Harpegnathos saltator.</title>
        <authorList>
            <person name="Bonasio R."/>
            <person name="Zhang G."/>
            <person name="Ye C."/>
            <person name="Mutti N.S."/>
            <person name="Fang X."/>
            <person name="Qin N."/>
            <person name="Donahue G."/>
            <person name="Yang P."/>
            <person name="Li Q."/>
            <person name="Li C."/>
            <person name="Zhang P."/>
            <person name="Huang Z."/>
            <person name="Berger S.L."/>
            <person name="Reinberg D."/>
            <person name="Wang J."/>
            <person name="Liebig J."/>
        </authorList>
    </citation>
    <scope>NUCLEOTIDE SEQUENCE [LARGE SCALE GENOMIC DNA]</scope>
    <source>
        <strain evidence="34 35">R22 G/1</strain>
    </source>
</reference>
<keyword evidence="25" id="KW-0503">Monooxygenase</keyword>
<keyword evidence="17" id="KW-0378">Hydrolase</keyword>
<keyword evidence="20" id="KW-0460">Magnesium</keyword>
<dbReference type="FunFam" id="3.40.50.1010:FF:000002">
    <property type="entry name" value="Exonuclease 1, putative"/>
    <property type="match status" value="1"/>
</dbReference>
<comment type="similarity">
    <text evidence="8">Belongs to the cytochrome P450 family.</text>
</comment>
<dbReference type="InterPro" id="IPR001128">
    <property type="entry name" value="Cyt_P450"/>
</dbReference>
<dbReference type="Pfam" id="PF00752">
    <property type="entry name" value="XPG_N"/>
    <property type="match status" value="1"/>
</dbReference>
<evidence type="ECO:0000256" key="28">
    <source>
        <dbReference type="ARBA" id="ARBA00023242"/>
    </source>
</evidence>
<keyword evidence="10" id="KW-0597">Phosphoprotein</keyword>
<evidence type="ECO:0000256" key="1">
    <source>
        <dbReference type="ARBA" id="ARBA00001946"/>
    </source>
</evidence>
<evidence type="ECO:0000256" key="2">
    <source>
        <dbReference type="ARBA" id="ARBA00001971"/>
    </source>
</evidence>
<evidence type="ECO:0000256" key="16">
    <source>
        <dbReference type="ARBA" id="ARBA00022769"/>
    </source>
</evidence>
<evidence type="ECO:0000256" key="5">
    <source>
        <dbReference type="ARBA" id="ARBA00004174"/>
    </source>
</evidence>
<keyword evidence="27" id="KW-0234">DNA repair</keyword>
<dbReference type="Pfam" id="PF00867">
    <property type="entry name" value="XPG_I"/>
    <property type="match status" value="1"/>
</dbReference>
<evidence type="ECO:0000256" key="19">
    <source>
        <dbReference type="ARBA" id="ARBA00022839"/>
    </source>
</evidence>
<protein>
    <recommendedName>
        <fullName evidence="9">Exonuclease 1</fullName>
    </recommendedName>
    <alternativeName>
        <fullName evidence="29">Exonuclease I</fullName>
    </alternativeName>
</protein>
<evidence type="ECO:0000256" key="27">
    <source>
        <dbReference type="ARBA" id="ARBA00023204"/>
    </source>
</evidence>
<evidence type="ECO:0000256" key="23">
    <source>
        <dbReference type="ARBA" id="ARBA00023002"/>
    </source>
</evidence>
<dbReference type="OrthoDB" id="3934656at2759"/>
<feature type="region of interest" description="Disordered" evidence="31">
    <location>
        <begin position="447"/>
        <end position="477"/>
    </location>
</feature>
<dbReference type="InterPro" id="IPR050182">
    <property type="entry name" value="Cytochrome_P450_fam2"/>
</dbReference>
<dbReference type="InterPro" id="IPR037315">
    <property type="entry name" value="EXO1_H3TH"/>
</dbReference>
<accession>E2BXB3</accession>
<keyword evidence="13 30" id="KW-0479">Metal-binding</keyword>
<dbReference type="InParanoid" id="E2BXB3"/>
<keyword evidence="12" id="KW-0540">Nuclease</keyword>
<dbReference type="FunCoup" id="E2BXB3">
    <property type="interactions" value="792"/>
</dbReference>
<keyword evidence="14" id="KW-0255">Endonuclease</keyword>
<feature type="binding site" description="axial binding residue" evidence="30">
    <location>
        <position position="1301"/>
    </location>
    <ligand>
        <name>heme</name>
        <dbReference type="ChEBI" id="CHEBI:30413"/>
    </ligand>
    <ligandPart>
        <name>Fe</name>
        <dbReference type="ChEBI" id="CHEBI:18248"/>
    </ligandPart>
</feature>
<dbReference type="SMART" id="SM00279">
    <property type="entry name" value="HhH2"/>
    <property type="match status" value="1"/>
</dbReference>
<dbReference type="GO" id="GO:0003677">
    <property type="term" value="F:DNA binding"/>
    <property type="evidence" value="ECO:0007669"/>
    <property type="project" value="InterPro"/>
</dbReference>
<evidence type="ECO:0000256" key="13">
    <source>
        <dbReference type="ARBA" id="ARBA00022723"/>
    </source>
</evidence>
<keyword evidence="19 34" id="KW-0269">Exonuclease</keyword>
<dbReference type="EMBL" id="GL451230">
    <property type="protein sequence ID" value="EFN79696.1"/>
    <property type="molecule type" value="Genomic_DNA"/>
</dbReference>
<feature type="compositionally biased region" description="Low complexity" evidence="31">
    <location>
        <begin position="702"/>
        <end position="711"/>
    </location>
</feature>
<dbReference type="PANTHER" id="PTHR24300">
    <property type="entry name" value="CYTOCHROME P450 508A4-RELATED"/>
    <property type="match status" value="1"/>
</dbReference>
<keyword evidence="28" id="KW-0539">Nucleus</keyword>
<evidence type="ECO:0000256" key="7">
    <source>
        <dbReference type="ARBA" id="ARBA00010563"/>
    </source>
</evidence>
<comment type="function">
    <text evidence="3">May be involved in the metabolism of insect hormones and in the breakdown of synthetic insecticides.</text>
</comment>
<keyword evidence="23" id="KW-0560">Oxidoreductase</keyword>
<dbReference type="Pfam" id="PF00067">
    <property type="entry name" value="p450"/>
    <property type="match status" value="1"/>
</dbReference>
<dbReference type="GO" id="GO:0006805">
    <property type="term" value="P:xenobiotic metabolic process"/>
    <property type="evidence" value="ECO:0007669"/>
    <property type="project" value="TreeGrafter"/>
</dbReference>
<organism evidence="35">
    <name type="scientific">Harpegnathos saltator</name>
    <name type="common">Jerdon's jumping ant</name>
    <dbReference type="NCBI Taxonomy" id="610380"/>
    <lineage>
        <taxon>Eukaryota</taxon>
        <taxon>Metazoa</taxon>
        <taxon>Ecdysozoa</taxon>
        <taxon>Arthropoda</taxon>
        <taxon>Hexapoda</taxon>
        <taxon>Insecta</taxon>
        <taxon>Pterygota</taxon>
        <taxon>Neoptera</taxon>
        <taxon>Endopterygota</taxon>
        <taxon>Hymenoptera</taxon>
        <taxon>Apocrita</taxon>
        <taxon>Aculeata</taxon>
        <taxon>Formicoidea</taxon>
        <taxon>Formicidae</taxon>
        <taxon>Ponerinae</taxon>
        <taxon>Ponerini</taxon>
        <taxon>Harpegnathos</taxon>
    </lineage>
</organism>
<proteinExistence type="inferred from homology"/>
<evidence type="ECO:0000256" key="30">
    <source>
        <dbReference type="PIRSR" id="PIRSR602401-1"/>
    </source>
</evidence>
<dbReference type="InterPro" id="IPR036396">
    <property type="entry name" value="Cyt_P450_sf"/>
</dbReference>
<dbReference type="InterPro" id="IPR029060">
    <property type="entry name" value="PIN-like_dom_sf"/>
</dbReference>
<dbReference type="GO" id="GO:0006082">
    <property type="term" value="P:organic acid metabolic process"/>
    <property type="evidence" value="ECO:0007669"/>
    <property type="project" value="TreeGrafter"/>
</dbReference>
<evidence type="ECO:0000256" key="6">
    <source>
        <dbReference type="ARBA" id="ARBA00004406"/>
    </source>
</evidence>
<dbReference type="GO" id="GO:0005506">
    <property type="term" value="F:iron ion binding"/>
    <property type="evidence" value="ECO:0007669"/>
    <property type="project" value="InterPro"/>
</dbReference>
<evidence type="ECO:0000259" key="33">
    <source>
        <dbReference type="SMART" id="SM00485"/>
    </source>
</evidence>
<keyword evidence="18" id="KW-0256">Endoplasmic reticulum</keyword>
<evidence type="ECO:0000256" key="14">
    <source>
        <dbReference type="ARBA" id="ARBA00022759"/>
    </source>
</evidence>
<dbReference type="SMART" id="SM00485">
    <property type="entry name" value="XPGN"/>
    <property type="match status" value="1"/>
</dbReference>
<dbReference type="Proteomes" id="UP000008237">
    <property type="component" value="Unassembled WGS sequence"/>
</dbReference>
<evidence type="ECO:0000256" key="25">
    <source>
        <dbReference type="ARBA" id="ARBA00023033"/>
    </source>
</evidence>
<evidence type="ECO:0000256" key="4">
    <source>
        <dbReference type="ARBA" id="ARBA00004123"/>
    </source>
</evidence>
<evidence type="ECO:0000313" key="34">
    <source>
        <dbReference type="EMBL" id="EFN79696.1"/>
    </source>
</evidence>
<dbReference type="Gene3D" id="1.10.150.20">
    <property type="entry name" value="5' to 3' exonuclease, C-terminal subdomain"/>
    <property type="match status" value="1"/>
</dbReference>
<evidence type="ECO:0000256" key="31">
    <source>
        <dbReference type="SAM" id="MobiDB-lite"/>
    </source>
</evidence>
<dbReference type="PROSITE" id="PS00841">
    <property type="entry name" value="XPG_1"/>
    <property type="match status" value="1"/>
</dbReference>
<dbReference type="GO" id="GO:0004519">
    <property type="term" value="F:endonuclease activity"/>
    <property type="evidence" value="ECO:0007669"/>
    <property type="project" value="UniProtKB-KW"/>
</dbReference>
<dbReference type="CDD" id="cd09857">
    <property type="entry name" value="PIN_EXO1"/>
    <property type="match status" value="1"/>
</dbReference>
<dbReference type="SUPFAM" id="SSF47807">
    <property type="entry name" value="5' to 3' exonuclease, C-terminal subdomain"/>
    <property type="match status" value="1"/>
</dbReference>
<dbReference type="SMART" id="SM00484">
    <property type="entry name" value="XPGI"/>
    <property type="match status" value="1"/>
</dbReference>
<dbReference type="PROSITE" id="PS00086">
    <property type="entry name" value="CYTOCHROME_P450"/>
    <property type="match status" value="1"/>
</dbReference>
<dbReference type="STRING" id="610380.E2BXB3"/>
<dbReference type="GO" id="GO:0005789">
    <property type="term" value="C:endoplasmic reticulum membrane"/>
    <property type="evidence" value="ECO:0007669"/>
    <property type="project" value="UniProtKB-SubCell"/>
</dbReference>
<dbReference type="CDD" id="cd09908">
    <property type="entry name" value="H3TH_EXO1"/>
    <property type="match status" value="1"/>
</dbReference>
<evidence type="ECO:0000256" key="24">
    <source>
        <dbReference type="ARBA" id="ARBA00023004"/>
    </source>
</evidence>
<evidence type="ECO:0000256" key="9">
    <source>
        <dbReference type="ARBA" id="ARBA00020324"/>
    </source>
</evidence>
<feature type="region of interest" description="Disordered" evidence="31">
    <location>
        <begin position="667"/>
        <end position="711"/>
    </location>
</feature>
<evidence type="ECO:0000256" key="21">
    <source>
        <dbReference type="ARBA" id="ARBA00022848"/>
    </source>
</evidence>
<dbReference type="PROSITE" id="PS00842">
    <property type="entry name" value="XPG_2"/>
    <property type="match status" value="1"/>
</dbReference>
<dbReference type="GO" id="GO:0008395">
    <property type="term" value="F:steroid hydroxylase activity"/>
    <property type="evidence" value="ECO:0007669"/>
    <property type="project" value="TreeGrafter"/>
</dbReference>
<evidence type="ECO:0000256" key="18">
    <source>
        <dbReference type="ARBA" id="ARBA00022824"/>
    </source>
</evidence>
<dbReference type="InterPro" id="IPR017972">
    <property type="entry name" value="Cyt_P450_CS"/>
</dbReference>
<dbReference type="GO" id="GO:0016712">
    <property type="term" value="F:oxidoreductase activity, acting on paired donors, with incorporation or reduction of molecular oxygen, reduced flavin or flavoprotein as one donor, and incorporation of one atom of oxygen"/>
    <property type="evidence" value="ECO:0007669"/>
    <property type="project" value="TreeGrafter"/>
</dbReference>
<keyword evidence="22" id="KW-0267">Excision nuclease</keyword>
<dbReference type="InterPro" id="IPR008918">
    <property type="entry name" value="HhH2"/>
</dbReference>
<keyword evidence="35" id="KW-1185">Reference proteome</keyword>
<evidence type="ECO:0000256" key="26">
    <source>
        <dbReference type="ARBA" id="ARBA00023136"/>
    </source>
</evidence>
<comment type="cofactor">
    <cofactor evidence="1">
        <name>Mg(2+)</name>
        <dbReference type="ChEBI" id="CHEBI:18420"/>
    </cofactor>
</comment>
<evidence type="ECO:0000313" key="35">
    <source>
        <dbReference type="Proteomes" id="UP000008237"/>
    </source>
</evidence>
<evidence type="ECO:0000256" key="10">
    <source>
        <dbReference type="ARBA" id="ARBA00022553"/>
    </source>
</evidence>
<dbReference type="SUPFAM" id="SSF48264">
    <property type="entry name" value="Cytochrome P450"/>
    <property type="match status" value="1"/>
</dbReference>
<evidence type="ECO:0000256" key="8">
    <source>
        <dbReference type="ARBA" id="ARBA00010617"/>
    </source>
</evidence>
<evidence type="ECO:0000256" key="29">
    <source>
        <dbReference type="ARBA" id="ARBA00031638"/>
    </source>
</evidence>
<evidence type="ECO:0000256" key="12">
    <source>
        <dbReference type="ARBA" id="ARBA00022722"/>
    </source>
</evidence>
<comment type="cofactor">
    <cofactor evidence="2 30">
        <name>heme</name>
        <dbReference type="ChEBI" id="CHEBI:30413"/>
    </cofactor>
</comment>
<dbReference type="PANTHER" id="PTHR24300:SF376">
    <property type="entry name" value="CYTOCHROME P450 15A1"/>
    <property type="match status" value="1"/>
</dbReference>
<evidence type="ECO:0000256" key="17">
    <source>
        <dbReference type="ARBA" id="ARBA00022801"/>
    </source>
</evidence>
<sequence>MGITGLLPFLEKASRRTNVSEFSGGVVAIDTYCWLHKGVFSCAEKVMMGQTTNAYVLYCMKFINMLLRHDIKPILVFDGRQLPAKKKTEVKRREARQMNRRKALELIKMGQDAEGKNLLKRAIDITHEMALELIKYCQSENIDCIVAPYEADAQLAYLNISGIADVVITEDSDLTLFGCKKILFKMDFNGHGVLIEQDLLHLAMDMRSEQFNMDKFRYICILSGCDYLPSLPGIGLGKARKFITRNTDPNIHKALTRVGSVLNMKSLEVTQEYRDAFILADITFRHQLVFCPLQRKQVRLNPPTADITEDQLCYAGQELDADLALQLALGNCDPCTLKMLHDFNPDKIERKRKRSTGTGRVTMNHASIWSSKYELENGSKEKRRTLSFASAVKSIITVGKKQILQRESLKDNFVPSKFDNNLSSQCENTSERQNLNQNILDIYNDQETKSTASPEQESEQMLDLENNTSPELSRQKNPFIKRVSQLTTSPSVLSSGNYRQRGRNLMRVRRTIIDENTIIESKYFSKKDNENHDVPKLDNNIEDINSESTECNVIANGNIDTHNIYSRTSHKELDFAGSTVSAKHDSFFVNPNESPINFNKNAHEKSYSDDRITEISSTIQCTRINDSYTSDNVSESSSSNMTPVDDLINHKNTSNLREDLYKWSNTKNCQYTPRKRTESSKKQNTPNLVSPKIKSLTKQTRQSKQLSSVPSQQSLLSMYGFQKRKTQRASASLPADDVRSVPVAAVPVAGPTLVDDALIAVPEDSQADEHPVLENRGGVPGALPSLSEGTYPIALSDYASFSAGQPLPATVSFAEFSPLPLELDDILIDVPEDSQRASLCQPLSPSPGFSPLPLELDDSEKENMSSLANELFGPPAAAFETSWDPLILTSTCSPFPWPLVGNQSYVHMLSRKLGGQHYAFLELCKRYGSNIISLRLGGNDVIVVSDSKLIQQVFNKEEYDGRPWNEFTKIRNFGKKKGITLNDGPEWKELRGWTVRNLKNVGFARQKMRELLRSELEIILEKLGEGGVRYVKHAIIPAVINVLWTLLTGDQLGNDTKLHQFNKLLERRAQLFDLSGGLLSSFPWLRYIMPDATGYNVLISLNNEIKNLLMATINEHKRQYHKGAEADLIDLFLYEMKREKTTKSETTLFSDDNLLLLMIDFFIAGTNNTTAALDFLFFHMVKYQDVQNKLHEEIDRVIGSNRLPNLEDKLNMPFTEAVIIECQRIWSIFPIIGPRRVLADTTLEGYTIPKNVIVLMNVFAHNMDPELYPDPESFKPERFMKDDAFQSDDNITTFGRGRRRCPGEALARSSIFLLFVGVMQKYRLLPVPGEESIKLDVTTGINVIPKPYKTLLVPR</sequence>
<keyword evidence="15" id="KW-0227">DNA damage</keyword>
<dbReference type="FunFam" id="1.10.630.10:FF:000238">
    <property type="entry name" value="Cytochrome P450 2A6"/>
    <property type="match status" value="1"/>
</dbReference>
<evidence type="ECO:0000256" key="15">
    <source>
        <dbReference type="ARBA" id="ARBA00022763"/>
    </source>
</evidence>
<dbReference type="GO" id="GO:0035312">
    <property type="term" value="F:5'-3' DNA exonuclease activity"/>
    <property type="evidence" value="ECO:0007669"/>
    <property type="project" value="InterPro"/>
</dbReference>
<evidence type="ECO:0000256" key="11">
    <source>
        <dbReference type="ARBA" id="ARBA00022617"/>
    </source>
</evidence>
<dbReference type="GO" id="GO:0006281">
    <property type="term" value="P:DNA repair"/>
    <property type="evidence" value="ECO:0007669"/>
    <property type="project" value="UniProtKB-KW"/>
</dbReference>
<dbReference type="PRINTS" id="PR00463">
    <property type="entry name" value="EP450I"/>
</dbReference>
<keyword evidence="26" id="KW-0472">Membrane</keyword>
<name>E2BXB3_HARSA</name>
<dbReference type="Gene3D" id="3.40.50.1010">
    <property type="entry name" value="5'-nuclease"/>
    <property type="match status" value="1"/>
</dbReference>
<keyword evidence="24 30" id="KW-0408">Iron</keyword>
<dbReference type="InterPro" id="IPR002401">
    <property type="entry name" value="Cyt_P450_E_grp-I"/>
</dbReference>
<gene>
    <name evidence="34" type="ORF">EAI_13804</name>
</gene>
<dbReference type="GO" id="GO:0005634">
    <property type="term" value="C:nucleus"/>
    <property type="evidence" value="ECO:0007669"/>
    <property type="project" value="UniProtKB-SubCell"/>
</dbReference>
<keyword evidence="16" id="KW-0228">DNA excision</keyword>
<comment type="similarity">
    <text evidence="7">Belongs to the XPG/RAD2 endonuclease family. EXO1 subfamily.</text>
</comment>
<dbReference type="PRINTS" id="PR00385">
    <property type="entry name" value="P450"/>
</dbReference>
<feature type="compositionally biased region" description="Low complexity" evidence="31">
    <location>
        <begin position="629"/>
        <end position="639"/>
    </location>
</feature>